<feature type="compositionally biased region" description="Basic and acidic residues" evidence="27">
    <location>
        <begin position="1002"/>
        <end position="1018"/>
    </location>
</feature>
<keyword evidence="21" id="KW-1015">Disulfide bond</keyword>
<evidence type="ECO:0000256" key="24">
    <source>
        <dbReference type="ARBA" id="ARBA00030245"/>
    </source>
</evidence>
<keyword evidence="14" id="KW-0269">Exonuclease</keyword>
<keyword evidence="16" id="KW-0810">Translation regulation</keyword>
<evidence type="ECO:0000256" key="16">
    <source>
        <dbReference type="ARBA" id="ARBA00022845"/>
    </source>
</evidence>
<dbReference type="GO" id="GO:0006417">
    <property type="term" value="P:regulation of translation"/>
    <property type="evidence" value="ECO:0007669"/>
    <property type="project" value="UniProtKB-KW"/>
</dbReference>
<dbReference type="InterPro" id="IPR006086">
    <property type="entry name" value="XPG-I_dom"/>
</dbReference>
<evidence type="ECO:0000259" key="28">
    <source>
        <dbReference type="PROSITE" id="PS50103"/>
    </source>
</evidence>
<dbReference type="GO" id="GO:0035312">
    <property type="term" value="F:5'-3' DNA exonuclease activity"/>
    <property type="evidence" value="ECO:0007669"/>
    <property type="project" value="InterPro"/>
</dbReference>
<dbReference type="InterPro" id="IPR036279">
    <property type="entry name" value="5-3_exonuclease_C_sf"/>
</dbReference>
<dbReference type="InterPro" id="IPR019770">
    <property type="entry name" value="TIF_eIF_4E_CS"/>
</dbReference>
<keyword evidence="9" id="KW-0227">DNA damage</keyword>
<evidence type="ECO:0000256" key="12">
    <source>
        <dbReference type="ARBA" id="ARBA00022801"/>
    </source>
</evidence>
<dbReference type="Pfam" id="PF01652">
    <property type="entry name" value="IF4E"/>
    <property type="match status" value="1"/>
</dbReference>
<dbReference type="PANTHER" id="PTHR11081">
    <property type="entry name" value="FLAP ENDONUCLEASE FAMILY MEMBER"/>
    <property type="match status" value="1"/>
</dbReference>
<dbReference type="SMART" id="SM00485">
    <property type="entry name" value="XPGN"/>
    <property type="match status" value="1"/>
</dbReference>
<evidence type="ECO:0000256" key="3">
    <source>
        <dbReference type="ARBA" id="ARBA00009860"/>
    </source>
</evidence>
<dbReference type="GO" id="GO:0008270">
    <property type="term" value="F:zinc ion binding"/>
    <property type="evidence" value="ECO:0007669"/>
    <property type="project" value="UniProtKB-KW"/>
</dbReference>
<keyword evidence="19" id="KW-0648">Protein biosynthesis</keyword>
<dbReference type="Gene3D" id="3.40.50.1010">
    <property type="entry name" value="5'-nuclease"/>
    <property type="match status" value="1"/>
</dbReference>
<dbReference type="SUPFAM" id="SSF88723">
    <property type="entry name" value="PIN domain-like"/>
    <property type="match status" value="1"/>
</dbReference>
<evidence type="ECO:0000256" key="5">
    <source>
        <dbReference type="ARBA" id="ARBA00020324"/>
    </source>
</evidence>
<feature type="compositionally biased region" description="Basic and acidic residues" evidence="27">
    <location>
        <begin position="292"/>
        <end position="311"/>
    </location>
</feature>
<feature type="domain" description="C3H1-type" evidence="28">
    <location>
        <begin position="339"/>
        <end position="367"/>
    </location>
</feature>
<keyword evidence="20" id="KW-0238">DNA-binding</keyword>
<dbReference type="InterPro" id="IPR044752">
    <property type="entry name" value="PIN-like_EXO1"/>
</dbReference>
<dbReference type="InterPro" id="IPR037315">
    <property type="entry name" value="EXO1_H3TH"/>
</dbReference>
<dbReference type="InterPro" id="IPR000571">
    <property type="entry name" value="Znf_CCCH"/>
</dbReference>
<feature type="compositionally biased region" description="Basic and acidic residues" evidence="27">
    <location>
        <begin position="257"/>
        <end position="278"/>
    </location>
</feature>
<dbReference type="Proteomes" id="UP000682877">
    <property type="component" value="Chromosome 1"/>
</dbReference>
<dbReference type="GO" id="GO:0003677">
    <property type="term" value="F:DNA binding"/>
    <property type="evidence" value="ECO:0007669"/>
    <property type="project" value="UniProtKB-KW"/>
</dbReference>
<evidence type="ECO:0000256" key="25">
    <source>
        <dbReference type="ARBA" id="ARBA00060210"/>
    </source>
</evidence>
<evidence type="ECO:0000313" key="29">
    <source>
        <dbReference type="EMBL" id="CAE5958825.1"/>
    </source>
</evidence>
<organism evidence="29 30">
    <name type="scientific">Arabidopsis arenosa</name>
    <name type="common">Sand rock-cress</name>
    <name type="synonym">Cardaminopsis arenosa</name>
    <dbReference type="NCBI Taxonomy" id="38785"/>
    <lineage>
        <taxon>Eukaryota</taxon>
        <taxon>Viridiplantae</taxon>
        <taxon>Streptophyta</taxon>
        <taxon>Embryophyta</taxon>
        <taxon>Tracheophyta</taxon>
        <taxon>Spermatophyta</taxon>
        <taxon>Magnoliopsida</taxon>
        <taxon>eudicotyledons</taxon>
        <taxon>Gunneridae</taxon>
        <taxon>Pentapetalae</taxon>
        <taxon>rosids</taxon>
        <taxon>malvids</taxon>
        <taxon>Brassicales</taxon>
        <taxon>Brassicaceae</taxon>
        <taxon>Camelineae</taxon>
        <taxon>Arabidopsis</taxon>
    </lineage>
</organism>
<feature type="compositionally biased region" description="Basic and acidic residues" evidence="27">
    <location>
        <begin position="505"/>
        <end position="532"/>
    </location>
</feature>
<dbReference type="InterPro" id="IPR036855">
    <property type="entry name" value="Znf_CCCH_sf"/>
</dbReference>
<evidence type="ECO:0000256" key="6">
    <source>
        <dbReference type="ARBA" id="ARBA00022540"/>
    </source>
</evidence>
<dbReference type="Gene3D" id="3.30.760.10">
    <property type="entry name" value="RNA Cap, Translation Initiation Factor Eif4e"/>
    <property type="match status" value="1"/>
</dbReference>
<dbReference type="InterPro" id="IPR006085">
    <property type="entry name" value="XPG_DNA_repair_N"/>
</dbReference>
<dbReference type="SMART" id="SM00279">
    <property type="entry name" value="HhH2"/>
    <property type="match status" value="1"/>
</dbReference>
<feature type="region of interest" description="Disordered" evidence="27">
    <location>
        <begin position="238"/>
        <end position="327"/>
    </location>
</feature>
<keyword evidence="18" id="KW-0694">RNA-binding</keyword>
<keyword evidence="17" id="KW-0267">Excision nuclease</keyword>
<dbReference type="SUPFAM" id="SSF47807">
    <property type="entry name" value="5' to 3' exonuclease, C-terminal subdomain"/>
    <property type="match status" value="1"/>
</dbReference>
<keyword evidence="11 26" id="KW-0863">Zinc-finger</keyword>
<dbReference type="Gene3D" id="3.30.1370.210">
    <property type="match status" value="1"/>
</dbReference>
<feature type="domain" description="C3H1-type" evidence="28">
    <location>
        <begin position="379"/>
        <end position="401"/>
    </location>
</feature>
<dbReference type="Pfam" id="PF00867">
    <property type="entry name" value="XPG_I"/>
    <property type="match status" value="1"/>
</dbReference>
<protein>
    <recommendedName>
        <fullName evidence="5">Exonuclease 1</fullName>
    </recommendedName>
    <alternativeName>
        <fullName evidence="24">mRNA cap-binding protein</fullName>
    </alternativeName>
</protein>
<dbReference type="InterPro" id="IPR001040">
    <property type="entry name" value="TIF_eIF_4E"/>
</dbReference>
<evidence type="ECO:0000256" key="27">
    <source>
        <dbReference type="SAM" id="MobiDB-lite"/>
    </source>
</evidence>
<dbReference type="FunFam" id="3.40.50.1010:FF:000002">
    <property type="entry name" value="Exonuclease 1, putative"/>
    <property type="match status" value="1"/>
</dbReference>
<feature type="region of interest" description="Disordered" evidence="27">
    <location>
        <begin position="993"/>
        <end position="1018"/>
    </location>
</feature>
<dbReference type="PROSITE" id="PS00813">
    <property type="entry name" value="IF4E"/>
    <property type="match status" value="1"/>
</dbReference>
<evidence type="ECO:0000256" key="21">
    <source>
        <dbReference type="ARBA" id="ARBA00023157"/>
    </source>
</evidence>
<evidence type="ECO:0000256" key="11">
    <source>
        <dbReference type="ARBA" id="ARBA00022771"/>
    </source>
</evidence>
<dbReference type="Gene3D" id="1.10.150.20">
    <property type="entry name" value="5' to 3' exonuclease, C-terminal subdomain"/>
    <property type="match status" value="1"/>
</dbReference>
<name>A0A8S1ZG71_ARAAE</name>
<evidence type="ECO:0000256" key="4">
    <source>
        <dbReference type="ARBA" id="ARBA00010563"/>
    </source>
</evidence>
<keyword evidence="15" id="KW-0460">Magnesium</keyword>
<keyword evidence="10" id="KW-0228">DNA excision</keyword>
<dbReference type="SUPFAM" id="SSF90229">
    <property type="entry name" value="CCCH zinc finger"/>
    <property type="match status" value="1"/>
</dbReference>
<evidence type="ECO:0000256" key="1">
    <source>
        <dbReference type="ARBA" id="ARBA00001946"/>
    </source>
</evidence>
<dbReference type="CDD" id="cd09908">
    <property type="entry name" value="H3TH_EXO1"/>
    <property type="match status" value="1"/>
</dbReference>
<feature type="compositionally biased region" description="Basic and acidic residues" evidence="27">
    <location>
        <begin position="413"/>
        <end position="464"/>
    </location>
</feature>
<dbReference type="GO" id="GO:0006281">
    <property type="term" value="P:DNA repair"/>
    <property type="evidence" value="ECO:0007669"/>
    <property type="project" value="UniProtKB-KW"/>
</dbReference>
<keyword evidence="13 26" id="KW-0862">Zinc</keyword>
<comment type="function">
    <text evidence="25">Putative 5'-&gt;3' double-stranded DNA exonuclease which may also contain a cryptic 3'-&gt;5' double-stranded DNA exonuclease activity. May be involved in DNA mismatch repair (MMR).</text>
</comment>
<proteinExistence type="inferred from homology"/>
<evidence type="ECO:0000256" key="13">
    <source>
        <dbReference type="ARBA" id="ARBA00022833"/>
    </source>
</evidence>
<evidence type="ECO:0000256" key="2">
    <source>
        <dbReference type="ARBA" id="ARBA00004123"/>
    </source>
</evidence>
<comment type="similarity">
    <text evidence="4">Belongs to the XPG/RAD2 endonuclease family. EXO1 subfamily.</text>
</comment>
<dbReference type="GO" id="GO:0005737">
    <property type="term" value="C:cytoplasm"/>
    <property type="evidence" value="ECO:0007669"/>
    <property type="project" value="InterPro"/>
</dbReference>
<dbReference type="InterPro" id="IPR023398">
    <property type="entry name" value="TIF_eIF4e-like"/>
</dbReference>
<evidence type="ECO:0000256" key="10">
    <source>
        <dbReference type="ARBA" id="ARBA00022769"/>
    </source>
</evidence>
<evidence type="ECO:0000256" key="23">
    <source>
        <dbReference type="ARBA" id="ARBA00023242"/>
    </source>
</evidence>
<dbReference type="InterPro" id="IPR008918">
    <property type="entry name" value="HhH2"/>
</dbReference>
<dbReference type="GO" id="GO:0005634">
    <property type="term" value="C:nucleus"/>
    <property type="evidence" value="ECO:0007669"/>
    <property type="project" value="UniProtKB-SubCell"/>
</dbReference>
<feature type="zinc finger region" description="C3H1-type" evidence="26">
    <location>
        <begin position="379"/>
        <end position="401"/>
    </location>
</feature>
<dbReference type="SUPFAM" id="SSF55418">
    <property type="entry name" value="eIF4e-like"/>
    <property type="match status" value="1"/>
</dbReference>
<dbReference type="InterPro" id="IPR006084">
    <property type="entry name" value="XPG/Rad2"/>
</dbReference>
<evidence type="ECO:0000256" key="26">
    <source>
        <dbReference type="PROSITE-ProRule" id="PRU00723"/>
    </source>
</evidence>
<dbReference type="FunFam" id="1.10.150.20:FF:000011">
    <property type="entry name" value="exonuclease 1"/>
    <property type="match status" value="1"/>
</dbReference>
<keyword evidence="12" id="KW-0378">Hydrolase</keyword>
<evidence type="ECO:0000256" key="22">
    <source>
        <dbReference type="ARBA" id="ARBA00023204"/>
    </source>
</evidence>
<dbReference type="GO" id="GO:0003723">
    <property type="term" value="F:RNA binding"/>
    <property type="evidence" value="ECO:0007669"/>
    <property type="project" value="UniProtKB-KW"/>
</dbReference>
<evidence type="ECO:0000256" key="20">
    <source>
        <dbReference type="ARBA" id="ARBA00023125"/>
    </source>
</evidence>
<evidence type="ECO:0000256" key="9">
    <source>
        <dbReference type="ARBA" id="ARBA00022763"/>
    </source>
</evidence>
<dbReference type="PROSITE" id="PS50103">
    <property type="entry name" value="ZF_C3H1"/>
    <property type="match status" value="2"/>
</dbReference>
<feature type="compositionally biased region" description="Polar residues" evidence="27">
    <location>
        <begin position="488"/>
        <end position="498"/>
    </location>
</feature>
<dbReference type="SMART" id="SM00484">
    <property type="entry name" value="XPGI"/>
    <property type="match status" value="1"/>
</dbReference>
<keyword evidence="23" id="KW-0539">Nucleus</keyword>
<keyword evidence="30" id="KW-1185">Reference proteome</keyword>
<feature type="zinc finger region" description="C3H1-type" evidence="26">
    <location>
        <begin position="339"/>
        <end position="367"/>
    </location>
</feature>
<evidence type="ECO:0000313" key="30">
    <source>
        <dbReference type="Proteomes" id="UP000682877"/>
    </source>
</evidence>
<dbReference type="FunFam" id="3.30.760.10:FF:000003">
    <property type="entry name" value="Eukaryotic translation initiation factor 4E"/>
    <property type="match status" value="1"/>
</dbReference>
<accession>A0A8S1ZG71</accession>
<evidence type="ECO:0000256" key="19">
    <source>
        <dbReference type="ARBA" id="ARBA00022917"/>
    </source>
</evidence>
<dbReference type="CDD" id="cd09857">
    <property type="entry name" value="PIN_EXO1"/>
    <property type="match status" value="1"/>
</dbReference>
<evidence type="ECO:0000256" key="7">
    <source>
        <dbReference type="ARBA" id="ARBA00022722"/>
    </source>
</evidence>
<feature type="region of interest" description="Disordered" evidence="27">
    <location>
        <begin position="944"/>
        <end position="977"/>
    </location>
</feature>
<sequence length="1286" mass="146263">MVVVDSSASAIMADQNIDPNTATNPSRQEKHVPAIKAISGDEEGPSKEKKSNDYNALKKSTTVIQKSHFFQSSWTFWFDNPSSKSNQVTWGSSLRSLYTFATIEEFWSLYNNIHPPTKWVSGADLYCFKHKIEPKWEDPICANGGKWTMFFPKAATLESNWLNTLLALVGEQFDQGDEICGAVLNFRTRGDRISLWTKNAANEEAQLSIGKQWKELLGYNEKIGFIVHEDAKTLDRHAKSRYTGKTQELRPSGLGSRSDERTDRRQGKEPEKMEKEDLSFGISEEGEINVEMQRRSHETESRLWQRARTPDSRGSGSTMMLDERTQGRSEPVLSAYPIRPGEENCPFYLKNHLCGWGSDCCYNHPPLHEIPNRIGNKLDCKFFKAGTCKRGSNCQFYHPKERDGDSLPMRQGRTPDLRRNDSGRRRYKTEARSWPEKREKEDSGFRRNELGQFRDHQDSDKDSQEILLQQRPRDVGKRKRSRSPGWRASSSRETFENTCQRRHGKELALSKRERDLKKPRQRNIERQRREAQENLQQQWFQEQRKRNIEKARIEARLKLDQEMGIQGLLPLLKSIMVPIHIKELEGCIVAVDTYSWLHKGALSCSRELCKGLPTKRHIQYCMHRVNLLRHHGVKPIMVFDGGPLPMKLEQENKRARSRKENLARALEHEANGNSSAAYECYSKAVDISPSIAHELIQVLRQENIDYVVAPYEADAQMTFLAVTMQVDAIITEDSDLVPFGCPRIIFKMDKFGHGVEFQASKLPKNKDLSLSGFSSQMLLEMCILSGCDYLQSLPGMGLKRAHALITKFKSYDRVIKHLKYSTVSVPPLYEESFKRALLTFKHQRVYDPKSEDIIHLSDISDNLGEDSDFGIALGQLDPFTQLPFQAESVTPKVAVDGISRPISFKPETVKKKLDLPVQKNLLTKYFCFASVEAKRKFKAPRISPISLTPTDESPSTPDNNSTDIDALSSQTTNESPVYSLGENACVSKVAEKREAPDDDAMESNHKDLHHKYGDREVERPKKDSLKVIVRSKYFKQKQEDKSLKQSIPCLNDCSVIGQRKTVKTVINMSSASKREESHRAITTSPCLNHDRIDNDQEDTTEGSFSAMNEVAERTTNIHKINHQIDEEEQNPSVEIPSAFSTPEKVLNLSSIVINSFHGAATGKRKLDSVENLQQENLNSKHIRMDETDPALNAETPFETDDVEKFGSNISHIGHYSEIAEKSVERFVSAISSFKYSGTGSRASGLRAPLKDIRNTCPSKGLSLKPDISKFGYASSNRHMVTKSRRL</sequence>
<dbReference type="GO" id="GO:0009615">
    <property type="term" value="P:response to virus"/>
    <property type="evidence" value="ECO:0007669"/>
    <property type="project" value="UniProtKB-ARBA"/>
</dbReference>
<dbReference type="Pfam" id="PF00642">
    <property type="entry name" value="zf-CCCH"/>
    <property type="match status" value="1"/>
</dbReference>
<dbReference type="SMART" id="SM00356">
    <property type="entry name" value="ZnF_C3H1"/>
    <property type="match status" value="2"/>
</dbReference>
<keyword evidence="8 26" id="KW-0479">Metal-binding</keyword>
<dbReference type="PRINTS" id="PR00853">
    <property type="entry name" value="XPGRADSUPER"/>
</dbReference>
<reference evidence="29" key="1">
    <citation type="submission" date="2021-01" db="EMBL/GenBank/DDBJ databases">
        <authorList>
            <person name="Bezrukov I."/>
        </authorList>
    </citation>
    <scope>NUCLEOTIDE SEQUENCE</scope>
</reference>
<keyword evidence="22" id="KW-0234">DNA repair</keyword>
<evidence type="ECO:0000256" key="15">
    <source>
        <dbReference type="ARBA" id="ARBA00022842"/>
    </source>
</evidence>
<comment type="subcellular location">
    <subcellularLocation>
        <location evidence="2">Nucleus</location>
    </subcellularLocation>
</comment>
<dbReference type="GO" id="GO:0017108">
    <property type="term" value="F:5'-flap endonuclease activity"/>
    <property type="evidence" value="ECO:0007669"/>
    <property type="project" value="TreeGrafter"/>
</dbReference>
<dbReference type="InterPro" id="IPR019974">
    <property type="entry name" value="XPG_CS"/>
</dbReference>
<dbReference type="EMBL" id="LR999451">
    <property type="protein sequence ID" value="CAE5958825.1"/>
    <property type="molecule type" value="Genomic_DNA"/>
</dbReference>
<comment type="similarity">
    <text evidence="3">Belongs to the eukaryotic initiation factor 4E family.</text>
</comment>
<dbReference type="Pfam" id="PF00752">
    <property type="entry name" value="XPG_N"/>
    <property type="match status" value="1"/>
</dbReference>
<dbReference type="GO" id="GO:0003743">
    <property type="term" value="F:translation initiation factor activity"/>
    <property type="evidence" value="ECO:0007669"/>
    <property type="project" value="UniProtKB-KW"/>
</dbReference>
<dbReference type="PANTHER" id="PTHR11081:SF65">
    <property type="entry name" value="DNA DAMAGE-INDUCIBLE PROTEIN DIN7-RELATED"/>
    <property type="match status" value="1"/>
</dbReference>
<evidence type="ECO:0000256" key="8">
    <source>
        <dbReference type="ARBA" id="ARBA00022723"/>
    </source>
</evidence>
<evidence type="ECO:0000256" key="14">
    <source>
        <dbReference type="ARBA" id="ARBA00022839"/>
    </source>
</evidence>
<keyword evidence="6" id="KW-0396">Initiation factor</keyword>
<dbReference type="PROSITE" id="PS00842">
    <property type="entry name" value="XPG_2"/>
    <property type="match status" value="1"/>
</dbReference>
<feature type="compositionally biased region" description="Polar residues" evidence="27">
    <location>
        <begin position="945"/>
        <end position="976"/>
    </location>
</feature>
<keyword evidence="7" id="KW-0540">Nuclease</keyword>
<gene>
    <name evidence="29" type="ORF">AARE701A_LOCUS2393</name>
</gene>
<evidence type="ECO:0000256" key="17">
    <source>
        <dbReference type="ARBA" id="ARBA00022881"/>
    </source>
</evidence>
<feature type="region of interest" description="Disordered" evidence="27">
    <location>
        <begin position="397"/>
        <end position="536"/>
    </location>
</feature>
<evidence type="ECO:0000256" key="18">
    <source>
        <dbReference type="ARBA" id="ARBA00022884"/>
    </source>
</evidence>
<dbReference type="InterPro" id="IPR029060">
    <property type="entry name" value="PIN-like_dom_sf"/>
</dbReference>
<comment type="cofactor">
    <cofactor evidence="1">
        <name>Mg(2+)</name>
        <dbReference type="ChEBI" id="CHEBI:18420"/>
    </cofactor>
</comment>